<feature type="transmembrane region" description="Helical" evidence="7">
    <location>
        <begin position="27"/>
        <end position="53"/>
    </location>
</feature>
<evidence type="ECO:0000313" key="9">
    <source>
        <dbReference type="Proteomes" id="UP001271792"/>
    </source>
</evidence>
<organism evidence="8 9">
    <name type="scientific">Lentzea kristufekii</name>
    <dbReference type="NCBI Taxonomy" id="3095430"/>
    <lineage>
        <taxon>Bacteria</taxon>
        <taxon>Bacillati</taxon>
        <taxon>Actinomycetota</taxon>
        <taxon>Actinomycetes</taxon>
        <taxon>Pseudonocardiales</taxon>
        <taxon>Pseudonocardiaceae</taxon>
        <taxon>Lentzea</taxon>
    </lineage>
</organism>
<dbReference type="PANTHER" id="PTHR33884">
    <property type="entry name" value="UPF0410 PROTEIN YMGE"/>
    <property type="match status" value="1"/>
</dbReference>
<dbReference type="RefSeq" id="WP_319986642.1">
    <property type="nucleotide sequence ID" value="NZ_JAXAVV010000013.1"/>
</dbReference>
<dbReference type="PANTHER" id="PTHR33884:SF3">
    <property type="entry name" value="UPF0410 PROTEIN YMGE"/>
    <property type="match status" value="1"/>
</dbReference>
<comment type="subcellular location">
    <subcellularLocation>
        <location evidence="1">Cell membrane</location>
        <topology evidence="1">Multi-pass membrane protein</topology>
    </subcellularLocation>
</comment>
<comment type="caution">
    <text evidence="8">The sequence shown here is derived from an EMBL/GenBank/DDBJ whole genome shotgun (WGS) entry which is preliminary data.</text>
</comment>
<evidence type="ECO:0000256" key="2">
    <source>
        <dbReference type="ARBA" id="ARBA00011006"/>
    </source>
</evidence>
<evidence type="ECO:0000256" key="3">
    <source>
        <dbReference type="ARBA" id="ARBA00022475"/>
    </source>
</evidence>
<keyword evidence="4 7" id="KW-0812">Transmembrane</keyword>
<feature type="transmembrane region" description="Helical" evidence="7">
    <location>
        <begin position="65"/>
        <end position="82"/>
    </location>
</feature>
<proteinExistence type="inferred from homology"/>
<dbReference type="EMBL" id="JAXAVV010000013">
    <property type="protein sequence ID" value="MDX8052785.1"/>
    <property type="molecule type" value="Genomic_DNA"/>
</dbReference>
<name>A0ABU4TX75_9PSEU</name>
<sequence>MGIIAWIVLGLAAGVIAKRLLGGRAKHGVIVTIMIGVAGALLGGWVASALFGIDAVGGFFEIRTWITAILGSAVLLLIYHLVTGGARKRSFWRANR</sequence>
<protein>
    <submittedName>
        <fullName evidence="8">GlsB/YeaQ/YmgE family stress response membrane protein</fullName>
    </submittedName>
</protein>
<dbReference type="Pfam" id="PF04226">
    <property type="entry name" value="Transgly_assoc"/>
    <property type="match status" value="1"/>
</dbReference>
<gene>
    <name evidence="8" type="ORF">SK571_25675</name>
</gene>
<dbReference type="InterPro" id="IPR007341">
    <property type="entry name" value="Transgly_assoc"/>
</dbReference>
<keyword evidence="3" id="KW-1003">Cell membrane</keyword>
<reference evidence="8 9" key="1">
    <citation type="submission" date="2023-11" db="EMBL/GenBank/DDBJ databases">
        <title>Lentzea sokolovensis, sp. nov., Lentzea kristufkii, sp. nov., and Lentzea miocenensis, sp. nov., rare actinobacteria from Sokolov Coal Basin, Miocene lacustrine sediment, Czech Republic.</title>
        <authorList>
            <person name="Lara A."/>
            <person name="Kotroba L."/>
            <person name="Nouioui I."/>
            <person name="Neumann-Schaal M."/>
            <person name="Mast Y."/>
            <person name="Chronakova A."/>
        </authorList>
    </citation>
    <scope>NUCLEOTIDE SEQUENCE [LARGE SCALE GENOMIC DNA]</scope>
    <source>
        <strain evidence="8 9">BCCO 10_0798</strain>
    </source>
</reference>
<keyword evidence="5 7" id="KW-1133">Transmembrane helix</keyword>
<evidence type="ECO:0000256" key="7">
    <source>
        <dbReference type="SAM" id="Phobius"/>
    </source>
</evidence>
<keyword evidence="9" id="KW-1185">Reference proteome</keyword>
<evidence type="ECO:0000313" key="8">
    <source>
        <dbReference type="EMBL" id="MDX8052785.1"/>
    </source>
</evidence>
<accession>A0ABU4TX75</accession>
<evidence type="ECO:0000256" key="5">
    <source>
        <dbReference type="ARBA" id="ARBA00022989"/>
    </source>
</evidence>
<comment type="similarity">
    <text evidence="2">Belongs to the UPF0410 family.</text>
</comment>
<reference evidence="8 9" key="2">
    <citation type="submission" date="2023-11" db="EMBL/GenBank/DDBJ databases">
        <authorList>
            <person name="Lara A.C."/>
            <person name="Chronakova A."/>
        </authorList>
    </citation>
    <scope>NUCLEOTIDE SEQUENCE [LARGE SCALE GENOMIC DNA]</scope>
    <source>
        <strain evidence="8 9">BCCO 10_0798</strain>
    </source>
</reference>
<keyword evidence="6 7" id="KW-0472">Membrane</keyword>
<evidence type="ECO:0000256" key="6">
    <source>
        <dbReference type="ARBA" id="ARBA00023136"/>
    </source>
</evidence>
<evidence type="ECO:0000256" key="1">
    <source>
        <dbReference type="ARBA" id="ARBA00004651"/>
    </source>
</evidence>
<dbReference type="Proteomes" id="UP001271792">
    <property type="component" value="Unassembled WGS sequence"/>
</dbReference>
<evidence type="ECO:0000256" key="4">
    <source>
        <dbReference type="ARBA" id="ARBA00022692"/>
    </source>
</evidence>